<sequence>MRIALSEIWNFTELIAASEQGWTLELVAGELRVKDVALDTLHALRSDAKYDTELLPSVFTFREILWQPNVFTEASQSLPALRILASHCEELTELYREKGQATLLLYAALLSGIGEATHRAAKALEEEQADVKKALGTLRTATFPIIKFFIHHPQNRLDYHRDALNRLNYAVKVMLTQFYGRYTELRDPFWQVQFTSDVSVEEQIVEKS</sequence>
<dbReference type="OrthoDB" id="981893at2"/>
<keyword evidence="2" id="KW-1185">Reference proteome</keyword>
<reference evidence="1 2" key="1">
    <citation type="submission" date="2018-07" db="EMBL/GenBank/DDBJ databases">
        <title>Genomic Encyclopedia of Type Strains, Phase IV (KMG-IV): sequencing the most valuable type-strain genomes for metagenomic binning, comparative biology and taxonomic classification.</title>
        <authorList>
            <person name="Goeker M."/>
        </authorList>
    </citation>
    <scope>NUCLEOTIDE SEQUENCE [LARGE SCALE GENOMIC DNA]</scope>
    <source>
        <strain evidence="1 2">DSM 4134</strain>
    </source>
</reference>
<dbReference type="Proteomes" id="UP000256779">
    <property type="component" value="Unassembled WGS sequence"/>
</dbReference>
<gene>
    <name evidence="1" type="ORF">C7460_10537</name>
</gene>
<organism evidence="1 2">
    <name type="scientific">Marinoscillum furvescens DSM 4134</name>
    <dbReference type="NCBI Taxonomy" id="1122208"/>
    <lineage>
        <taxon>Bacteria</taxon>
        <taxon>Pseudomonadati</taxon>
        <taxon>Bacteroidota</taxon>
        <taxon>Cytophagia</taxon>
        <taxon>Cytophagales</taxon>
        <taxon>Reichenbachiellaceae</taxon>
        <taxon>Marinoscillum</taxon>
    </lineage>
</organism>
<name>A0A3D9L589_MARFU</name>
<dbReference type="AlphaFoldDB" id="A0A3D9L589"/>
<comment type="caution">
    <text evidence="1">The sequence shown here is derived from an EMBL/GenBank/DDBJ whole genome shotgun (WGS) entry which is preliminary data.</text>
</comment>
<dbReference type="EMBL" id="QREG01000005">
    <property type="protein sequence ID" value="REE00416.1"/>
    <property type="molecule type" value="Genomic_DNA"/>
</dbReference>
<accession>A0A3D9L589</accession>
<evidence type="ECO:0000313" key="2">
    <source>
        <dbReference type="Proteomes" id="UP000256779"/>
    </source>
</evidence>
<dbReference type="RefSeq" id="WP_115867423.1">
    <property type="nucleotide sequence ID" value="NZ_QREG01000005.1"/>
</dbReference>
<evidence type="ECO:0000313" key="1">
    <source>
        <dbReference type="EMBL" id="REE00416.1"/>
    </source>
</evidence>
<proteinExistence type="predicted"/>
<protein>
    <submittedName>
        <fullName evidence="1">Uncharacterized protein</fullName>
    </submittedName>
</protein>